<dbReference type="InterPro" id="IPR011990">
    <property type="entry name" value="TPR-like_helical_dom_sf"/>
</dbReference>
<name>A0A433XKA8_9HYPH</name>
<sequence>MARATPHAASDDQGTTPQAGDWQALRGELVALLNQVEGRLDPVRQAAPPAARPAPRPRRLPDPAPHDLPADQRHREALRSVKKAMDRFAPEPLPEQEDDYDALPPNPRDILQSAILDIRSRHRAPRAAASPSRQPVQPPAPAPVLPEATARQFDEFARAVGTISGRLERLEAMIKAQSGAENIREIGEQMGQLTQVVELLAGAVGETGQVKRLEGQISGLARLVAEGPRLDFSALTERMDDVSSTVARLAELQIEQTTRDRARPSPAEAVREGMQGVEETLRAVYDRIDTMERNVALPPAALERLTDEVAEINAAMRAGAMQPAGLVEMIETLGQRLEAIDGRADEVTGLRDDVLALRGAVVSAIDPRFSALEMQIEALTDRVTDGPTDAGIGQLEAQVRLLAARMDQTGEQLTGLARLYTDAEPDEPALDIEALAERVANRTSEAIRDAAPEPVTPELGEDSLAALEARMSALFRAAAEEARGPAPDLFEGMQDGIRQVDERLARLEQSLSRLREPVAAPERHPSLPKDLLYVKVNTPPSPAAAFAEEDAGLDDAMPLSPDEERPLTDPGFPDFSHADPGPVRTALSGGRPMSTLRPGAADRPAFDPSSVTPPPRPQSSLELGTDIDFTPQRRPEPEPVHAPASETTVSRNTFIEAARRAAQRQNAQKTEANATSLIGRAMARFHQAGEADDGAEAPRARAAHPKSEPAPLAEAKAQEAAASASVEPQAVTPEDTADEAARPGFLSRHRQPLLLAASVVAIAFLTLNLIGQRNEEARLRETGAATATSTVPSALPAPANAAADLAEDPAGPRSDSGIVPAPAAVAGPARILPLTDGGTDGLVTGSIDPGAAMRFAPTTGQPPSDRFGSAGVAVTNAALGEPMPPLPVEPAVTGPTRGAVQVELPPEAVGPQGLREAAANGDPRAQFEVAAIYTEGRALPQDFAAAAIWYERAAAQGFAPAQYRLGNLYENGRGIEQDFAQARLWYQRAAEADNRMSMHNLAALLAGGQLGEQDFSAAAEWFEKAALRGLADSQFNLGMLYARGLGVPQNMEASYKWFSLAAAGNDPDAVKARDDVARSLDPDAVARVTAELAAWQPQQIDLAANFAPIGSWNAGFDPGEAITDQSVVTNVQAALGRLGYEIGEPDGIAGPRTAEAIRAFERATGMSEVGAINPRLLAVLGSQPV</sequence>
<evidence type="ECO:0000313" key="3">
    <source>
        <dbReference type="EMBL" id="RUT34511.1"/>
    </source>
</evidence>
<feature type="region of interest" description="Disordered" evidence="1">
    <location>
        <begin position="122"/>
        <end position="142"/>
    </location>
</feature>
<dbReference type="InterPro" id="IPR006597">
    <property type="entry name" value="Sel1-like"/>
</dbReference>
<dbReference type="RefSeq" id="WP_127186630.1">
    <property type="nucleotide sequence ID" value="NZ_RZNJ01000001.1"/>
</dbReference>
<dbReference type="InterPro" id="IPR036366">
    <property type="entry name" value="PGBDSf"/>
</dbReference>
<evidence type="ECO:0000259" key="2">
    <source>
        <dbReference type="Pfam" id="PF01471"/>
    </source>
</evidence>
<feature type="region of interest" description="Disordered" evidence="1">
    <location>
        <begin position="1"/>
        <end position="22"/>
    </location>
</feature>
<feature type="domain" description="Peptidoglycan binding-like" evidence="2">
    <location>
        <begin position="1127"/>
        <end position="1180"/>
    </location>
</feature>
<dbReference type="EMBL" id="RZNJ01000001">
    <property type="protein sequence ID" value="RUT34511.1"/>
    <property type="molecule type" value="Genomic_DNA"/>
</dbReference>
<accession>A0A433XKA8</accession>
<dbReference type="PANTHER" id="PTHR11102:SF160">
    <property type="entry name" value="ERAD-ASSOCIATED E3 UBIQUITIN-PROTEIN LIGASE COMPONENT HRD3"/>
    <property type="match status" value="1"/>
</dbReference>
<feature type="region of interest" description="Disordered" evidence="1">
    <location>
        <begin position="689"/>
        <end position="740"/>
    </location>
</feature>
<comment type="caution">
    <text evidence="3">The sequence shown here is derived from an EMBL/GenBank/DDBJ whole genome shotgun (WGS) entry which is preliminary data.</text>
</comment>
<gene>
    <name evidence="3" type="ORF">EMQ25_00670</name>
</gene>
<feature type="compositionally biased region" description="Low complexity" evidence="1">
    <location>
        <begin position="126"/>
        <end position="135"/>
    </location>
</feature>
<dbReference type="PANTHER" id="PTHR11102">
    <property type="entry name" value="SEL-1-LIKE PROTEIN"/>
    <property type="match status" value="1"/>
</dbReference>
<dbReference type="Pfam" id="PF01471">
    <property type="entry name" value="PG_binding_1"/>
    <property type="match status" value="1"/>
</dbReference>
<organism evidence="3 4">
    <name type="scientific">Arsenicitalea aurantiaca</name>
    <dbReference type="NCBI Taxonomy" id="1783274"/>
    <lineage>
        <taxon>Bacteria</taxon>
        <taxon>Pseudomonadati</taxon>
        <taxon>Pseudomonadota</taxon>
        <taxon>Alphaproteobacteria</taxon>
        <taxon>Hyphomicrobiales</taxon>
        <taxon>Devosiaceae</taxon>
        <taxon>Arsenicitalea</taxon>
    </lineage>
</organism>
<dbReference type="SUPFAM" id="SSF47090">
    <property type="entry name" value="PGBD-like"/>
    <property type="match status" value="1"/>
</dbReference>
<dbReference type="OrthoDB" id="5295703at2"/>
<feature type="compositionally biased region" description="Low complexity" evidence="1">
    <location>
        <begin position="709"/>
        <end position="731"/>
    </location>
</feature>
<feature type="compositionally biased region" description="Basic and acidic residues" evidence="1">
    <location>
        <begin position="59"/>
        <end position="89"/>
    </location>
</feature>
<dbReference type="Proteomes" id="UP000281547">
    <property type="component" value="Unassembled WGS sequence"/>
</dbReference>
<dbReference type="InterPro" id="IPR036365">
    <property type="entry name" value="PGBD-like_sf"/>
</dbReference>
<feature type="region of interest" description="Disordered" evidence="1">
    <location>
        <begin position="39"/>
        <end position="108"/>
    </location>
</feature>
<dbReference type="InterPro" id="IPR002477">
    <property type="entry name" value="Peptidoglycan-bd-like"/>
</dbReference>
<feature type="region of interest" description="Disordered" evidence="1">
    <location>
        <begin position="554"/>
        <end position="650"/>
    </location>
</feature>
<dbReference type="Pfam" id="PF08238">
    <property type="entry name" value="Sel1"/>
    <property type="match status" value="4"/>
</dbReference>
<keyword evidence="4" id="KW-1185">Reference proteome</keyword>
<dbReference type="Gene3D" id="1.10.101.10">
    <property type="entry name" value="PGBD-like superfamily/PGBD"/>
    <property type="match status" value="1"/>
</dbReference>
<dbReference type="SMART" id="SM00671">
    <property type="entry name" value="SEL1"/>
    <property type="match status" value="4"/>
</dbReference>
<dbReference type="AlphaFoldDB" id="A0A433XKA8"/>
<evidence type="ECO:0000256" key="1">
    <source>
        <dbReference type="SAM" id="MobiDB-lite"/>
    </source>
</evidence>
<dbReference type="Gene3D" id="1.25.40.10">
    <property type="entry name" value="Tetratricopeptide repeat domain"/>
    <property type="match status" value="1"/>
</dbReference>
<dbReference type="SUPFAM" id="SSF81901">
    <property type="entry name" value="HCP-like"/>
    <property type="match status" value="1"/>
</dbReference>
<dbReference type="InterPro" id="IPR050767">
    <property type="entry name" value="Sel1_AlgK"/>
</dbReference>
<evidence type="ECO:0000313" key="4">
    <source>
        <dbReference type="Proteomes" id="UP000281547"/>
    </source>
</evidence>
<protein>
    <recommendedName>
        <fullName evidence="2">Peptidoglycan binding-like domain-containing protein</fullName>
    </recommendedName>
</protein>
<reference evidence="3 4" key="1">
    <citation type="journal article" date="2016" name="Int. J. Syst. Evol. Microbiol.">
        <title>Arsenicitalea aurantiaca gen. nov., sp. nov., a new member of the family Hyphomicrobiaceae, isolated from high-arsenic sediment.</title>
        <authorList>
            <person name="Mu Y."/>
            <person name="Zhou L."/>
            <person name="Zeng X.C."/>
            <person name="Liu L."/>
            <person name="Pan Y."/>
            <person name="Chen X."/>
            <person name="Wang J."/>
            <person name="Li S."/>
            <person name="Li W.J."/>
            <person name="Wang Y."/>
        </authorList>
    </citation>
    <scope>NUCLEOTIDE SEQUENCE [LARGE SCALE GENOMIC DNA]</scope>
    <source>
        <strain evidence="3 4">42-50</strain>
    </source>
</reference>
<proteinExistence type="predicted"/>